<sequence>MIPPSAGGFCSAGRPVGGRIAPVTGGSQEFQGSFLPLSDGGIDWGTMHYFVPKRCVESNKIMYRDKATARQAADQSWRERGTELWVYRCEFCGTWHLTHRDPQSSYTYVPFNQQIKPHSRKKGYKPRRK</sequence>
<organism evidence="1 2">
    <name type="scientific">Bifidobacterium pseudocatenulatum</name>
    <dbReference type="NCBI Taxonomy" id="28026"/>
    <lineage>
        <taxon>Bacteria</taxon>
        <taxon>Bacillati</taxon>
        <taxon>Actinomycetota</taxon>
        <taxon>Actinomycetes</taxon>
        <taxon>Bifidobacteriales</taxon>
        <taxon>Bifidobacteriaceae</taxon>
        <taxon>Bifidobacterium</taxon>
    </lineage>
</organism>
<gene>
    <name evidence="1" type="ORF">BIFLH658_01749</name>
</gene>
<keyword evidence="2" id="KW-1185">Reference proteome</keyword>
<comment type="caution">
    <text evidence="1">The sequence shown here is derived from an EMBL/GenBank/DDBJ whole genome shotgun (WGS) entry which is preliminary data.</text>
</comment>
<protein>
    <submittedName>
        <fullName evidence="1">Uncharacterized protein</fullName>
    </submittedName>
</protein>
<reference evidence="1 2" key="1">
    <citation type="submission" date="2019-10" db="EMBL/GenBank/DDBJ databases">
        <authorList>
            <consortium name="Melissa Lawson"/>
            <person name="O'neill I."/>
        </authorList>
    </citation>
    <scope>NUCLEOTIDE SEQUENCE [LARGE SCALE GENOMIC DNA]</scope>
    <source>
        <strain evidence="1">LH_658</strain>
    </source>
</reference>
<dbReference type="EMBL" id="CABWJV010000005">
    <property type="protein sequence ID" value="VWQ25274.1"/>
    <property type="molecule type" value="Genomic_DNA"/>
</dbReference>
<dbReference type="Proteomes" id="UP000494211">
    <property type="component" value="Unassembled WGS sequence"/>
</dbReference>
<name>A0ABY6YEE1_BIFPS</name>
<evidence type="ECO:0000313" key="2">
    <source>
        <dbReference type="Proteomes" id="UP000494211"/>
    </source>
</evidence>
<accession>A0ABY6YEE1</accession>
<proteinExistence type="predicted"/>
<evidence type="ECO:0000313" key="1">
    <source>
        <dbReference type="EMBL" id="VWQ25274.1"/>
    </source>
</evidence>